<accession>A0ABS2WC95</accession>
<gene>
    <name evidence="1" type="ORF">JW498_18390</name>
</gene>
<dbReference type="Proteomes" id="UP000760472">
    <property type="component" value="Unassembled WGS sequence"/>
</dbReference>
<keyword evidence="2" id="KW-1185">Reference proteome</keyword>
<evidence type="ECO:0000313" key="2">
    <source>
        <dbReference type="Proteomes" id="UP000760472"/>
    </source>
</evidence>
<reference evidence="1 2" key="1">
    <citation type="submission" date="2021-02" db="EMBL/GenBank/DDBJ databases">
        <title>A novel species of genus Amphritea isolated from a fishpond in China.</title>
        <authorList>
            <person name="Lu H."/>
        </authorList>
    </citation>
    <scope>NUCLEOTIDE SEQUENCE [LARGE SCALE GENOMIC DNA]</scope>
    <source>
        <strain evidence="1 2">RP18W</strain>
    </source>
</reference>
<name>A0ABS2WC95_9GAMM</name>
<organism evidence="1 2">
    <name type="scientific">Amphritea pacifica</name>
    <dbReference type="NCBI Taxonomy" id="2811233"/>
    <lineage>
        <taxon>Bacteria</taxon>
        <taxon>Pseudomonadati</taxon>
        <taxon>Pseudomonadota</taxon>
        <taxon>Gammaproteobacteria</taxon>
        <taxon>Oceanospirillales</taxon>
        <taxon>Oceanospirillaceae</taxon>
        <taxon>Amphritea</taxon>
    </lineage>
</organism>
<evidence type="ECO:0000313" key="1">
    <source>
        <dbReference type="EMBL" id="MBN0989339.1"/>
    </source>
</evidence>
<dbReference type="RefSeq" id="WP_205214264.1">
    <property type="nucleotide sequence ID" value="NZ_JAFFZP010000038.1"/>
</dbReference>
<proteinExistence type="predicted"/>
<protein>
    <submittedName>
        <fullName evidence="1">Uncharacterized protein</fullName>
    </submittedName>
</protein>
<comment type="caution">
    <text evidence="1">The sequence shown here is derived from an EMBL/GenBank/DDBJ whole genome shotgun (WGS) entry which is preliminary data.</text>
</comment>
<sequence>MEGSRCKPASGDIKEDCIEQHQIATIRQQVLTSHINPLPDWAAELLTDLV</sequence>
<dbReference type="EMBL" id="JAFFZP010000038">
    <property type="protein sequence ID" value="MBN0989339.1"/>
    <property type="molecule type" value="Genomic_DNA"/>
</dbReference>